<reference evidence="1" key="1">
    <citation type="submission" date="2018-05" db="EMBL/GenBank/DDBJ databases">
        <authorList>
            <person name="Lanie J.A."/>
            <person name="Ng W.-L."/>
            <person name="Kazmierczak K.M."/>
            <person name="Andrzejewski T.M."/>
            <person name="Davidsen T.M."/>
            <person name="Wayne K.J."/>
            <person name="Tettelin H."/>
            <person name="Glass J.I."/>
            <person name="Rusch D."/>
            <person name="Podicherti R."/>
            <person name="Tsui H.-C.T."/>
            <person name="Winkler M.E."/>
        </authorList>
    </citation>
    <scope>NUCLEOTIDE SEQUENCE</scope>
</reference>
<dbReference type="AlphaFoldDB" id="A0A382LXD6"/>
<accession>A0A382LXD6</accession>
<proteinExistence type="predicted"/>
<sequence length="72" mass="7820">MMNKIVWVSTLVLGLAGVGVAIAFLPPGRPLSYETNDLLETISPFNSYGHVYDSDNIEAMRPRVMGTHGVIS</sequence>
<gene>
    <name evidence="1" type="ORF">METZ01_LOCUS292881</name>
</gene>
<organism evidence="1">
    <name type="scientific">marine metagenome</name>
    <dbReference type="NCBI Taxonomy" id="408172"/>
    <lineage>
        <taxon>unclassified sequences</taxon>
        <taxon>metagenomes</taxon>
        <taxon>ecological metagenomes</taxon>
    </lineage>
</organism>
<protein>
    <submittedName>
        <fullName evidence="1">Uncharacterized protein</fullName>
    </submittedName>
</protein>
<dbReference type="EMBL" id="UINC01089169">
    <property type="protein sequence ID" value="SVC40027.1"/>
    <property type="molecule type" value="Genomic_DNA"/>
</dbReference>
<name>A0A382LXD6_9ZZZZ</name>
<evidence type="ECO:0000313" key="1">
    <source>
        <dbReference type="EMBL" id="SVC40027.1"/>
    </source>
</evidence>
<feature type="non-terminal residue" evidence="1">
    <location>
        <position position="72"/>
    </location>
</feature>